<comment type="similarity">
    <text evidence="2">Belongs to the DsbD family.</text>
</comment>
<dbReference type="Proteomes" id="UP001612915">
    <property type="component" value="Unassembled WGS sequence"/>
</dbReference>
<evidence type="ECO:0000313" key="8">
    <source>
        <dbReference type="EMBL" id="MFI7587982.1"/>
    </source>
</evidence>
<sequence length="242" mass="25225">MSGSVVDGSLLVALPVAVLAGLVSFASPCVLPLVPGYLGYVTGLTGEDLENRRRTRMLAGATLFVAGFTAVFVLMGYWVGVVGESLYRYNDQISRGLGVVVIVLGLIFAGLAPRLAGSWRPSIRPAAGLAGAPVLGVAFALSWTACSSPTLGAILGLGMTSPDRGMLLATFYCLGLGLPFLFAAVAYKRASESFDVLRRHRLAITRFGGAMLVLIGVLLVTGLWSQLMVTVQGSIAGFEVAL</sequence>
<dbReference type="InterPro" id="IPR051790">
    <property type="entry name" value="Cytochrome_c-biogenesis_DsbD"/>
</dbReference>
<accession>A0ABW8ANQ0</accession>
<keyword evidence="5 6" id="KW-0472">Membrane</keyword>
<evidence type="ECO:0000256" key="4">
    <source>
        <dbReference type="ARBA" id="ARBA00022989"/>
    </source>
</evidence>
<feature type="transmembrane region" description="Helical" evidence="6">
    <location>
        <begin position="12"/>
        <end position="38"/>
    </location>
</feature>
<evidence type="ECO:0000313" key="9">
    <source>
        <dbReference type="Proteomes" id="UP001612915"/>
    </source>
</evidence>
<reference evidence="8 9" key="1">
    <citation type="submission" date="2024-10" db="EMBL/GenBank/DDBJ databases">
        <title>The Natural Products Discovery Center: Release of the First 8490 Sequenced Strains for Exploring Actinobacteria Biosynthetic Diversity.</title>
        <authorList>
            <person name="Kalkreuter E."/>
            <person name="Kautsar S.A."/>
            <person name="Yang D."/>
            <person name="Bader C.D."/>
            <person name="Teijaro C.N."/>
            <person name="Fluegel L."/>
            <person name="Davis C.M."/>
            <person name="Simpson J.R."/>
            <person name="Lauterbach L."/>
            <person name="Steele A.D."/>
            <person name="Gui C."/>
            <person name="Meng S."/>
            <person name="Li G."/>
            <person name="Viehrig K."/>
            <person name="Ye F."/>
            <person name="Su P."/>
            <person name="Kiefer A.F."/>
            <person name="Nichols A."/>
            <person name="Cepeda A.J."/>
            <person name="Yan W."/>
            <person name="Fan B."/>
            <person name="Jiang Y."/>
            <person name="Adhikari A."/>
            <person name="Zheng C.-J."/>
            <person name="Schuster L."/>
            <person name="Cowan T.M."/>
            <person name="Smanski M.J."/>
            <person name="Chevrette M.G."/>
            <person name="De Carvalho L.P.S."/>
            <person name="Shen B."/>
        </authorList>
    </citation>
    <scope>NUCLEOTIDE SEQUENCE [LARGE SCALE GENOMIC DNA]</scope>
    <source>
        <strain evidence="8 9">NPDC049639</strain>
    </source>
</reference>
<evidence type="ECO:0000256" key="3">
    <source>
        <dbReference type="ARBA" id="ARBA00022692"/>
    </source>
</evidence>
<evidence type="ECO:0000256" key="1">
    <source>
        <dbReference type="ARBA" id="ARBA00004141"/>
    </source>
</evidence>
<dbReference type="Pfam" id="PF02683">
    <property type="entry name" value="DsbD_TM"/>
    <property type="match status" value="1"/>
</dbReference>
<proteinExistence type="inferred from homology"/>
<gene>
    <name evidence="8" type="ORF">ACIB24_13000</name>
</gene>
<dbReference type="InterPro" id="IPR003834">
    <property type="entry name" value="Cyt_c_assmbl_TM_dom"/>
</dbReference>
<evidence type="ECO:0000256" key="6">
    <source>
        <dbReference type="SAM" id="Phobius"/>
    </source>
</evidence>
<feature type="transmembrane region" description="Helical" evidence="6">
    <location>
        <begin position="207"/>
        <end position="224"/>
    </location>
</feature>
<feature type="domain" description="Cytochrome C biogenesis protein transmembrane" evidence="7">
    <location>
        <begin position="11"/>
        <end position="190"/>
    </location>
</feature>
<keyword evidence="3 6" id="KW-0812">Transmembrane</keyword>
<organism evidence="8 9">
    <name type="scientific">Spongisporangium articulatum</name>
    <dbReference type="NCBI Taxonomy" id="3362603"/>
    <lineage>
        <taxon>Bacteria</taxon>
        <taxon>Bacillati</taxon>
        <taxon>Actinomycetota</taxon>
        <taxon>Actinomycetes</taxon>
        <taxon>Kineosporiales</taxon>
        <taxon>Kineosporiaceae</taxon>
        <taxon>Spongisporangium</taxon>
    </lineage>
</organism>
<evidence type="ECO:0000256" key="2">
    <source>
        <dbReference type="ARBA" id="ARBA00006143"/>
    </source>
</evidence>
<protein>
    <submittedName>
        <fullName evidence="8">Cytochrome c biogenesis CcdA family protein</fullName>
    </submittedName>
</protein>
<name>A0ABW8ANQ0_9ACTN</name>
<feature type="transmembrane region" description="Helical" evidence="6">
    <location>
        <begin position="165"/>
        <end position="187"/>
    </location>
</feature>
<feature type="transmembrane region" description="Helical" evidence="6">
    <location>
        <begin position="58"/>
        <end position="80"/>
    </location>
</feature>
<evidence type="ECO:0000256" key="5">
    <source>
        <dbReference type="ARBA" id="ARBA00023136"/>
    </source>
</evidence>
<evidence type="ECO:0000259" key="7">
    <source>
        <dbReference type="Pfam" id="PF02683"/>
    </source>
</evidence>
<comment type="caution">
    <text evidence="8">The sequence shown here is derived from an EMBL/GenBank/DDBJ whole genome shotgun (WGS) entry which is preliminary data.</text>
</comment>
<dbReference type="RefSeq" id="WP_398280724.1">
    <property type="nucleotide sequence ID" value="NZ_JBITLV010000004.1"/>
</dbReference>
<keyword evidence="9" id="KW-1185">Reference proteome</keyword>
<dbReference type="EMBL" id="JBITLV010000004">
    <property type="protein sequence ID" value="MFI7587982.1"/>
    <property type="molecule type" value="Genomic_DNA"/>
</dbReference>
<feature type="transmembrane region" description="Helical" evidence="6">
    <location>
        <begin position="92"/>
        <end position="113"/>
    </location>
</feature>
<dbReference type="PANTHER" id="PTHR31272:SF4">
    <property type="entry name" value="CYTOCHROME C-TYPE BIOGENESIS PROTEIN HI_1454-RELATED"/>
    <property type="match status" value="1"/>
</dbReference>
<dbReference type="PANTHER" id="PTHR31272">
    <property type="entry name" value="CYTOCHROME C-TYPE BIOGENESIS PROTEIN HI_1454-RELATED"/>
    <property type="match status" value="1"/>
</dbReference>
<feature type="transmembrane region" description="Helical" evidence="6">
    <location>
        <begin position="125"/>
        <end position="145"/>
    </location>
</feature>
<comment type="subcellular location">
    <subcellularLocation>
        <location evidence="1">Membrane</location>
        <topology evidence="1">Multi-pass membrane protein</topology>
    </subcellularLocation>
</comment>
<keyword evidence="4 6" id="KW-1133">Transmembrane helix</keyword>